<reference evidence="4" key="1">
    <citation type="submission" date="2019-08" db="EMBL/GenBank/DDBJ databases">
        <title>The improved chromosome-level genome for the pearl oyster Pinctada fucata martensii using PacBio sequencing and Hi-C.</title>
        <authorList>
            <person name="Zheng Z."/>
        </authorList>
    </citation>
    <scope>NUCLEOTIDE SEQUENCE</scope>
    <source>
        <strain evidence="4">ZZ-2019</strain>
        <tissue evidence="4">Adductor muscle</tissue>
    </source>
</reference>
<keyword evidence="5" id="KW-1185">Reference proteome</keyword>
<comment type="caution">
    <text evidence="4">The sequence shown here is derived from an EMBL/GenBank/DDBJ whole genome shotgun (WGS) entry which is preliminary data.</text>
</comment>
<dbReference type="PANTHER" id="PTHR12354">
    <property type="entry name" value="INTERFERON-RELATED DEVELOPMENTAL REGULATOR"/>
    <property type="match status" value="1"/>
</dbReference>
<feature type="compositionally biased region" description="Acidic residues" evidence="2">
    <location>
        <begin position="52"/>
        <end position="61"/>
    </location>
</feature>
<feature type="region of interest" description="Disordered" evidence="2">
    <location>
        <begin position="45"/>
        <end position="65"/>
    </location>
</feature>
<evidence type="ECO:0000256" key="1">
    <source>
        <dbReference type="ARBA" id="ARBA00008828"/>
    </source>
</evidence>
<dbReference type="InterPro" id="IPR007701">
    <property type="entry name" value="Interferon-rel_develop_reg_N"/>
</dbReference>
<feature type="domain" description="Interferon-related developmental regulator N-terminal" evidence="3">
    <location>
        <begin position="37"/>
        <end position="335"/>
    </location>
</feature>
<dbReference type="InterPro" id="IPR011989">
    <property type="entry name" value="ARM-like"/>
</dbReference>
<name>A0AA88Y9V2_PINIB</name>
<evidence type="ECO:0000256" key="2">
    <source>
        <dbReference type="SAM" id="MobiDB-lite"/>
    </source>
</evidence>
<dbReference type="Proteomes" id="UP001186944">
    <property type="component" value="Unassembled WGS sequence"/>
</dbReference>
<evidence type="ECO:0000313" key="4">
    <source>
        <dbReference type="EMBL" id="KAK3101194.1"/>
    </source>
</evidence>
<dbReference type="InterPro" id="IPR016024">
    <property type="entry name" value="ARM-type_fold"/>
</dbReference>
<dbReference type="PANTHER" id="PTHR12354:SF1">
    <property type="entry name" value="INTERFERON-RELATED DEVELOPMENTAL REGULATOR 1"/>
    <property type="match status" value="1"/>
</dbReference>
<dbReference type="EMBL" id="VSWD01000005">
    <property type="protein sequence ID" value="KAK3101194.1"/>
    <property type="molecule type" value="Genomic_DNA"/>
</dbReference>
<comment type="similarity">
    <text evidence="1">Belongs to the IFRD family.</text>
</comment>
<dbReference type="SUPFAM" id="SSF48371">
    <property type="entry name" value="ARM repeat"/>
    <property type="match status" value="1"/>
</dbReference>
<proteinExistence type="inferred from homology"/>
<feature type="region of interest" description="Disordered" evidence="2">
    <location>
        <begin position="394"/>
        <end position="416"/>
    </location>
</feature>
<organism evidence="4 5">
    <name type="scientific">Pinctada imbricata</name>
    <name type="common">Atlantic pearl-oyster</name>
    <name type="synonym">Pinctada martensii</name>
    <dbReference type="NCBI Taxonomy" id="66713"/>
    <lineage>
        <taxon>Eukaryota</taxon>
        <taxon>Metazoa</taxon>
        <taxon>Spiralia</taxon>
        <taxon>Lophotrochozoa</taxon>
        <taxon>Mollusca</taxon>
        <taxon>Bivalvia</taxon>
        <taxon>Autobranchia</taxon>
        <taxon>Pteriomorphia</taxon>
        <taxon>Pterioida</taxon>
        <taxon>Pterioidea</taxon>
        <taxon>Pteriidae</taxon>
        <taxon>Pinctada</taxon>
    </lineage>
</organism>
<sequence length="416" mass="46274">MVPIYYIYNLVSLYESGGKKQGVESHPPSDEEAVENWSTASILSEDPSLDSVTEEGADGGPDETTAQENFEDKLKECIEGVLQKSAQGRKVAIDGICKALSKKYVYEFLLDRKLTLSDGLLRSLKRGKGDEQMLAARCLSLLCIQLGPEAEDLFDDIKSQLLVVATDSSAALRARAECAIAVAICNFVACSDIDVVTKVLDALENVFRASYRKGDKSIPSHTPDTCKLHASALTGWNLLLSIAPSFLVMKRVESHIARMPDLLHSADVDLRITAGETLALMYELAREEVERYRGPDIYGLCETLKNLATDSQKHRAKKDRKQQRASFRDVLRAIEEGDCPELSIRFGEESFYVDSWTRKHQYDAFCCALGSGIYQHLQDNMVIREVFDLGPPRIDRGNKKSNKATKLERVSSGKVH</sequence>
<evidence type="ECO:0000259" key="3">
    <source>
        <dbReference type="Pfam" id="PF05004"/>
    </source>
</evidence>
<accession>A0AA88Y9V2</accession>
<protein>
    <recommendedName>
        <fullName evidence="3">Interferon-related developmental regulator N-terminal domain-containing protein</fullName>
    </recommendedName>
</protein>
<dbReference type="Gene3D" id="1.25.10.10">
    <property type="entry name" value="Leucine-rich Repeat Variant"/>
    <property type="match status" value="1"/>
</dbReference>
<gene>
    <name evidence="4" type="ORF">FSP39_001662</name>
</gene>
<dbReference type="InterPro" id="IPR039777">
    <property type="entry name" value="IFRD"/>
</dbReference>
<dbReference type="Pfam" id="PF05004">
    <property type="entry name" value="IFRD"/>
    <property type="match status" value="1"/>
</dbReference>
<evidence type="ECO:0000313" key="5">
    <source>
        <dbReference type="Proteomes" id="UP001186944"/>
    </source>
</evidence>
<feature type="compositionally biased region" description="Basic and acidic residues" evidence="2">
    <location>
        <begin position="405"/>
        <end position="416"/>
    </location>
</feature>
<dbReference type="AlphaFoldDB" id="A0AA88Y9V2"/>